<dbReference type="Gene3D" id="1.10.287.470">
    <property type="entry name" value="Helix hairpin bin"/>
    <property type="match status" value="1"/>
</dbReference>
<proteinExistence type="inferred from homology"/>
<dbReference type="RefSeq" id="WP_281835647.1">
    <property type="nucleotide sequence ID" value="NZ_BSDY01000008.1"/>
</dbReference>
<dbReference type="InterPro" id="IPR058792">
    <property type="entry name" value="Beta-barrel_RND_2"/>
</dbReference>
<organism evidence="4 5">
    <name type="scientific">Propionigenium maris DSM 9537</name>
    <dbReference type="NCBI Taxonomy" id="1123000"/>
    <lineage>
        <taxon>Bacteria</taxon>
        <taxon>Fusobacteriati</taxon>
        <taxon>Fusobacteriota</taxon>
        <taxon>Fusobacteriia</taxon>
        <taxon>Fusobacteriales</taxon>
        <taxon>Fusobacteriaceae</taxon>
        <taxon>Propionigenium</taxon>
    </lineage>
</organism>
<dbReference type="Gene3D" id="2.40.50.100">
    <property type="match status" value="1"/>
</dbReference>
<gene>
    <name evidence="4" type="ORF">PM10SUCC1_19780</name>
</gene>
<dbReference type="Proteomes" id="UP001144471">
    <property type="component" value="Unassembled WGS sequence"/>
</dbReference>
<dbReference type="PANTHER" id="PTHR30469:SF33">
    <property type="entry name" value="SLR1207 PROTEIN"/>
    <property type="match status" value="1"/>
</dbReference>
<dbReference type="PROSITE" id="PS51257">
    <property type="entry name" value="PROKAR_LIPOPROTEIN"/>
    <property type="match status" value="1"/>
</dbReference>
<reference evidence="4" key="1">
    <citation type="submission" date="2022-12" db="EMBL/GenBank/DDBJ databases">
        <title>Reference genome sequencing for broad-spectrum identification of bacterial and archaeal isolates by mass spectrometry.</title>
        <authorList>
            <person name="Sekiguchi Y."/>
            <person name="Tourlousse D.M."/>
        </authorList>
    </citation>
    <scope>NUCLEOTIDE SEQUENCE</scope>
    <source>
        <strain evidence="4">10succ1</strain>
    </source>
</reference>
<feature type="domain" description="CzcB-like barrel-sandwich hybrid" evidence="3">
    <location>
        <begin position="68"/>
        <end position="205"/>
    </location>
</feature>
<name>A0A9W6LN30_9FUSO</name>
<keyword evidence="5" id="KW-1185">Reference proteome</keyword>
<protein>
    <submittedName>
        <fullName evidence="4">Acriflavin resistance protein</fullName>
    </submittedName>
</protein>
<dbReference type="Gene3D" id="2.40.30.170">
    <property type="match status" value="1"/>
</dbReference>
<dbReference type="Pfam" id="PF25954">
    <property type="entry name" value="Beta-barrel_RND_2"/>
    <property type="match status" value="1"/>
</dbReference>
<dbReference type="InterPro" id="IPR058647">
    <property type="entry name" value="BSH_CzcB-like"/>
</dbReference>
<dbReference type="AlphaFoldDB" id="A0A9W6LN30"/>
<evidence type="ECO:0000313" key="5">
    <source>
        <dbReference type="Proteomes" id="UP001144471"/>
    </source>
</evidence>
<dbReference type="InterPro" id="IPR006143">
    <property type="entry name" value="RND_pump_MFP"/>
</dbReference>
<dbReference type="SUPFAM" id="SSF111369">
    <property type="entry name" value="HlyD-like secretion proteins"/>
    <property type="match status" value="1"/>
</dbReference>
<comment type="caution">
    <text evidence="4">The sequence shown here is derived from an EMBL/GenBank/DDBJ whole genome shotgun (WGS) entry which is preliminary data.</text>
</comment>
<dbReference type="GO" id="GO:1990281">
    <property type="term" value="C:efflux pump complex"/>
    <property type="evidence" value="ECO:0007669"/>
    <property type="project" value="TreeGrafter"/>
</dbReference>
<evidence type="ECO:0000259" key="3">
    <source>
        <dbReference type="Pfam" id="PF25973"/>
    </source>
</evidence>
<accession>A0A9W6LN30</accession>
<evidence type="ECO:0000259" key="2">
    <source>
        <dbReference type="Pfam" id="PF25954"/>
    </source>
</evidence>
<comment type="similarity">
    <text evidence="1">Belongs to the membrane fusion protein (MFP) (TC 8.A.1) family.</text>
</comment>
<dbReference type="PANTHER" id="PTHR30469">
    <property type="entry name" value="MULTIDRUG RESISTANCE PROTEIN MDTA"/>
    <property type="match status" value="1"/>
</dbReference>
<sequence length="359" mass="40205">MKKALLLIMVILSLGACGKAEKGKGTAPATEKEEAYKSVRVEEIKKRDIVRNDISSGIIDPINEVAQVTETGGDIVEINYRNGDRVKAGDIIIRLRDQNVSSTYLSAEADLISAKSDYETKEINFKKFEKLYAENLISEDEFLSVRNAYNQSRSTLKMTEANYMKVKEDYDNLTMRAKISGVVTDMDVKLYEKIAKDKKIFTVVDDTIMRINTAVSGGEVNSLKVGGKAIIAPEGMYEDYEGTVYEINPVADPVSKKFAVKIELPNKSGELKKGMYSRVTIQTGEREGFVVPLESVVVKDLYSYIFIEEDGKAKQVRIQRGYSQPRSVEVISNELPDNFNVVVEGQFLLEDKDNLKVLD</sequence>
<dbReference type="Gene3D" id="2.40.420.20">
    <property type="match status" value="1"/>
</dbReference>
<evidence type="ECO:0000313" key="4">
    <source>
        <dbReference type="EMBL" id="GLI56464.1"/>
    </source>
</evidence>
<dbReference type="GO" id="GO:0015562">
    <property type="term" value="F:efflux transmembrane transporter activity"/>
    <property type="evidence" value="ECO:0007669"/>
    <property type="project" value="TreeGrafter"/>
</dbReference>
<dbReference type="Pfam" id="PF25973">
    <property type="entry name" value="BSH_CzcB"/>
    <property type="match status" value="1"/>
</dbReference>
<dbReference type="NCBIfam" id="TIGR01730">
    <property type="entry name" value="RND_mfp"/>
    <property type="match status" value="1"/>
</dbReference>
<feature type="domain" description="CusB-like beta-barrel" evidence="2">
    <location>
        <begin position="219"/>
        <end position="283"/>
    </location>
</feature>
<evidence type="ECO:0000256" key="1">
    <source>
        <dbReference type="ARBA" id="ARBA00009477"/>
    </source>
</evidence>
<dbReference type="EMBL" id="BSDY01000008">
    <property type="protein sequence ID" value="GLI56464.1"/>
    <property type="molecule type" value="Genomic_DNA"/>
</dbReference>